<evidence type="ECO:0000256" key="1">
    <source>
        <dbReference type="SAM" id="SignalP"/>
    </source>
</evidence>
<dbReference type="InterPro" id="IPR041613">
    <property type="entry name" value="Pept_S41_N"/>
</dbReference>
<dbReference type="KEGG" id="ahz:APS56_15335"/>
<dbReference type="EMBL" id="CP012898">
    <property type="protein sequence ID" value="ALJ06424.1"/>
    <property type="molecule type" value="Genomic_DNA"/>
</dbReference>
<dbReference type="Pfam" id="PF03572">
    <property type="entry name" value="Peptidase_S41"/>
    <property type="match status" value="1"/>
</dbReference>
<dbReference type="SMART" id="SM00245">
    <property type="entry name" value="TSPc"/>
    <property type="match status" value="1"/>
</dbReference>
<gene>
    <name evidence="3" type="ORF">APS56_15335</name>
</gene>
<protein>
    <recommendedName>
        <fullName evidence="2">PDZ domain-containing protein</fullName>
    </recommendedName>
</protein>
<dbReference type="STRING" id="1736674.APS56_15335"/>
<evidence type="ECO:0000313" key="4">
    <source>
        <dbReference type="Proteomes" id="UP000057981"/>
    </source>
</evidence>
<dbReference type="GO" id="GO:0007165">
    <property type="term" value="P:signal transduction"/>
    <property type="evidence" value="ECO:0007669"/>
    <property type="project" value="TreeGrafter"/>
</dbReference>
<dbReference type="GO" id="GO:0004175">
    <property type="term" value="F:endopeptidase activity"/>
    <property type="evidence" value="ECO:0007669"/>
    <property type="project" value="TreeGrafter"/>
</dbReference>
<keyword evidence="4" id="KW-1185">Reference proteome</keyword>
<dbReference type="PROSITE" id="PS50106">
    <property type="entry name" value="PDZ"/>
    <property type="match status" value="1"/>
</dbReference>
<evidence type="ECO:0000259" key="2">
    <source>
        <dbReference type="PROSITE" id="PS50106"/>
    </source>
</evidence>
<dbReference type="Pfam" id="PF18294">
    <property type="entry name" value="Pept_S41_N"/>
    <property type="match status" value="1"/>
</dbReference>
<dbReference type="InterPro" id="IPR001478">
    <property type="entry name" value="PDZ"/>
</dbReference>
<dbReference type="AlphaFoldDB" id="A0A0P0DBW8"/>
<feature type="chain" id="PRO_5006043562" description="PDZ domain-containing protein" evidence="1">
    <location>
        <begin position="23"/>
        <end position="488"/>
    </location>
</feature>
<feature type="signal peptide" evidence="1">
    <location>
        <begin position="1"/>
        <end position="22"/>
    </location>
</feature>
<dbReference type="InterPro" id="IPR029045">
    <property type="entry name" value="ClpP/crotonase-like_dom_sf"/>
</dbReference>
<organism evidence="3 4">
    <name type="scientific">Pseudalgibacter alginicilyticus</name>
    <dbReference type="NCBI Taxonomy" id="1736674"/>
    <lineage>
        <taxon>Bacteria</taxon>
        <taxon>Pseudomonadati</taxon>
        <taxon>Bacteroidota</taxon>
        <taxon>Flavobacteriia</taxon>
        <taxon>Flavobacteriales</taxon>
        <taxon>Flavobacteriaceae</taxon>
        <taxon>Pseudalgibacter</taxon>
    </lineage>
</organism>
<dbReference type="GO" id="GO:0006508">
    <property type="term" value="P:proteolysis"/>
    <property type="evidence" value="ECO:0007669"/>
    <property type="project" value="InterPro"/>
</dbReference>
<dbReference type="SMART" id="SM00228">
    <property type="entry name" value="PDZ"/>
    <property type="match status" value="1"/>
</dbReference>
<feature type="domain" description="PDZ" evidence="2">
    <location>
        <begin position="100"/>
        <end position="159"/>
    </location>
</feature>
<sequence length="488" mass="54968">MKNFKPFTLLFVLAFLASSCFNDIDDSQTTTNSINEFIWKGMNSWYTWQSQVPDLEDSKADDAIAFDDYLNQFDSSIDLFNSLIYQDGITDRFSWYVEDYIALQQQFQGISKSFGLRFQSVQINTNGDVIFYVSYVANNSPASNANIKRGDIINAINGTFLNISNYVTAANDFYNDSVTLSFVSESNGTLSSIEDKTISSVILSENPIHLTKVFDDINGHKVGYLVYTAFRTSYNDELNDAFAIFKNENIDELILDLRHNGGGAVETSAYLSSMIYAGAGTDVFASLTFNEKHNNENDSYFFKNTLTVYDTNDNAIGEQPINRLNTLNRIYILTSNNTASASEMVINGLKPYMNSIKLVGTTTYGKNVGSVTLFDSPNTDYRQQSSANPTHTIAMQPIVFQIFNKNGESDYTQGFTPDIEVIEPQYWNNILEFGDENEVILKAALDDIRGIVSKNSMTKPSFYKALETNNISEKFEKEMYIQNDLLDN</sequence>
<keyword evidence="1" id="KW-0732">Signal</keyword>
<dbReference type="InterPro" id="IPR005151">
    <property type="entry name" value="Tail-specific_protease"/>
</dbReference>
<dbReference type="OrthoDB" id="7168509at2"/>
<dbReference type="GO" id="GO:0008236">
    <property type="term" value="F:serine-type peptidase activity"/>
    <property type="evidence" value="ECO:0007669"/>
    <property type="project" value="InterPro"/>
</dbReference>
<dbReference type="Proteomes" id="UP000057981">
    <property type="component" value="Chromosome"/>
</dbReference>
<dbReference type="Gene3D" id="3.30.750.170">
    <property type="match status" value="1"/>
</dbReference>
<dbReference type="RefSeq" id="WP_054730377.1">
    <property type="nucleotide sequence ID" value="NZ_CP012898.1"/>
</dbReference>
<dbReference type="PATRIC" id="fig|1736674.3.peg.3136"/>
<dbReference type="CDD" id="cd07561">
    <property type="entry name" value="Peptidase_S41_CPP_like"/>
    <property type="match status" value="1"/>
</dbReference>
<dbReference type="PANTHER" id="PTHR32060:SF30">
    <property type="entry name" value="CARBOXY-TERMINAL PROCESSING PROTEASE CTPA"/>
    <property type="match status" value="1"/>
</dbReference>
<evidence type="ECO:0000313" key="3">
    <source>
        <dbReference type="EMBL" id="ALJ06424.1"/>
    </source>
</evidence>
<dbReference type="Gene3D" id="3.90.226.10">
    <property type="entry name" value="2-enoyl-CoA Hydratase, Chain A, domain 1"/>
    <property type="match status" value="1"/>
</dbReference>
<dbReference type="GO" id="GO:0030288">
    <property type="term" value="C:outer membrane-bounded periplasmic space"/>
    <property type="evidence" value="ECO:0007669"/>
    <property type="project" value="TreeGrafter"/>
</dbReference>
<dbReference type="PROSITE" id="PS51257">
    <property type="entry name" value="PROKAR_LIPOPROTEIN"/>
    <property type="match status" value="1"/>
</dbReference>
<proteinExistence type="predicted"/>
<dbReference type="PANTHER" id="PTHR32060">
    <property type="entry name" value="TAIL-SPECIFIC PROTEASE"/>
    <property type="match status" value="1"/>
</dbReference>
<dbReference type="Gene3D" id="2.30.42.10">
    <property type="match status" value="1"/>
</dbReference>
<name>A0A0P0DBW8_9FLAO</name>
<accession>A0A0P0DBW8</accession>
<dbReference type="SUPFAM" id="SSF52096">
    <property type="entry name" value="ClpP/crotonase"/>
    <property type="match status" value="1"/>
</dbReference>
<dbReference type="InterPro" id="IPR036034">
    <property type="entry name" value="PDZ_sf"/>
</dbReference>
<reference evidence="3 4" key="1">
    <citation type="submission" date="2015-10" db="EMBL/GenBank/DDBJ databases">
        <authorList>
            <person name="Gilbert D.G."/>
        </authorList>
    </citation>
    <scope>NUCLEOTIDE SEQUENCE [LARGE SCALE GENOMIC DNA]</scope>
    <source>
        <strain evidence="4">HZ-22</strain>
    </source>
</reference>
<dbReference type="SUPFAM" id="SSF50156">
    <property type="entry name" value="PDZ domain-like"/>
    <property type="match status" value="1"/>
</dbReference>